<dbReference type="RefSeq" id="WP_206707464.1">
    <property type="nucleotide sequence ID" value="NZ_CP059066.1"/>
</dbReference>
<evidence type="ECO:0000313" key="1">
    <source>
        <dbReference type="EMBL" id="QSQ10147.1"/>
    </source>
</evidence>
<proteinExistence type="predicted"/>
<accession>A0A8A0RS06</accession>
<name>A0A8A0RS06_9FIRM</name>
<evidence type="ECO:0000313" key="2">
    <source>
        <dbReference type="Proteomes" id="UP000662904"/>
    </source>
</evidence>
<dbReference type="EMBL" id="CP059066">
    <property type="protein sequence ID" value="QSQ10147.1"/>
    <property type="molecule type" value="Genomic_DNA"/>
</dbReference>
<reference evidence="1" key="1">
    <citation type="submission" date="2020-07" db="EMBL/GenBank/DDBJ databases">
        <title>Koleobacter methoxysyntrophicus gen. nov., sp. nov., a novel anaerobic bacterium isolated from deep subsurface oil field and proposal of Koleobacterales ord. nov. in the phylum Firmicutes.</title>
        <authorList>
            <person name="Sakamoto S."/>
            <person name="Tamaki H."/>
        </authorList>
    </citation>
    <scope>NUCLEOTIDE SEQUENCE</scope>
    <source>
        <strain evidence="1">NRmbB1</strain>
    </source>
</reference>
<sequence>MAAGWFIIIALLIFLVGYSIGRRTGIKEGYNEGMAYAPIEIKREYFEHGRCPICGFRDEAV</sequence>
<protein>
    <submittedName>
        <fullName evidence="1">Uncharacterized protein</fullName>
    </submittedName>
</protein>
<keyword evidence="2" id="KW-1185">Reference proteome</keyword>
<organism evidence="1 2">
    <name type="scientific">Koleobacter methoxysyntrophicus</name>
    <dbReference type="NCBI Taxonomy" id="2751313"/>
    <lineage>
        <taxon>Bacteria</taxon>
        <taxon>Bacillati</taxon>
        <taxon>Bacillota</taxon>
        <taxon>Clostridia</taxon>
        <taxon>Koleobacterales</taxon>
        <taxon>Koleobacteraceae</taxon>
        <taxon>Koleobacter</taxon>
    </lineage>
</organism>
<gene>
    <name evidence="1" type="ORF">H0A61_02546</name>
</gene>
<dbReference type="KEGG" id="kme:H0A61_02546"/>
<dbReference type="Proteomes" id="UP000662904">
    <property type="component" value="Chromosome"/>
</dbReference>
<dbReference type="AlphaFoldDB" id="A0A8A0RS06"/>